<evidence type="ECO:0000256" key="7">
    <source>
        <dbReference type="RuleBase" id="RU003993"/>
    </source>
</evidence>
<evidence type="ECO:0000259" key="9">
    <source>
        <dbReference type="Pfam" id="PF10502"/>
    </source>
</evidence>
<dbReference type="CDD" id="cd06530">
    <property type="entry name" value="S26_SPase_I"/>
    <property type="match status" value="1"/>
</dbReference>
<dbReference type="Pfam" id="PF10502">
    <property type="entry name" value="Peptidase_S26"/>
    <property type="match status" value="1"/>
</dbReference>
<dbReference type="AlphaFoldDB" id="A0A0G0JI29"/>
<evidence type="ECO:0000313" key="10">
    <source>
        <dbReference type="EMBL" id="KKQ36419.1"/>
    </source>
</evidence>
<dbReference type="PATRIC" id="fig|1618481.3.peg.1020"/>
<accession>A0A0G0JI29</accession>
<dbReference type="PROSITE" id="PS00761">
    <property type="entry name" value="SPASE_I_3"/>
    <property type="match status" value="1"/>
</dbReference>
<name>A0A0G0JI29_9BACT</name>
<dbReference type="EC" id="3.4.21.89" evidence="3 7"/>
<evidence type="ECO:0000256" key="1">
    <source>
        <dbReference type="ARBA" id="ARBA00000677"/>
    </source>
</evidence>
<dbReference type="InterPro" id="IPR000223">
    <property type="entry name" value="Pept_S26A_signal_pept_1"/>
</dbReference>
<keyword evidence="7" id="KW-0472">Membrane</keyword>
<comment type="similarity">
    <text evidence="2 8">Belongs to the peptidase S26 family.</text>
</comment>
<reference evidence="10 11" key="1">
    <citation type="journal article" date="2015" name="Nature">
        <title>rRNA introns, odd ribosomes, and small enigmatic genomes across a large radiation of phyla.</title>
        <authorList>
            <person name="Brown C.T."/>
            <person name="Hug L.A."/>
            <person name="Thomas B.C."/>
            <person name="Sharon I."/>
            <person name="Castelle C.J."/>
            <person name="Singh A."/>
            <person name="Wilkins M.J."/>
            <person name="Williams K.H."/>
            <person name="Banfield J.F."/>
        </authorList>
    </citation>
    <scope>NUCLEOTIDE SEQUENCE [LARGE SCALE GENOMIC DNA]</scope>
</reference>
<dbReference type="PRINTS" id="PR00727">
    <property type="entry name" value="LEADERPTASE"/>
</dbReference>
<dbReference type="GO" id="GO:0006465">
    <property type="term" value="P:signal peptide processing"/>
    <property type="evidence" value="ECO:0007669"/>
    <property type="project" value="InterPro"/>
</dbReference>
<feature type="transmembrane region" description="Helical" evidence="7">
    <location>
        <begin position="6"/>
        <end position="33"/>
    </location>
</feature>
<dbReference type="STRING" id="1618481.US54_C0068G0008"/>
<sequence>MSIVKSIIGFVMEIMETVVFVGSLFIVVYLFILQPNQIKGASMEPTFYNGNYIFTSKVTYKIRTPKRGDIVVFYSPKNHDIEFIKRIIGIPGDTILIENNEIYVNGNILNEQYISAKTTLIPGNFAQEGVPIEVLENHYFVMGDNRPRSSDSREFGTIPTDSIVGQVFYRYFPTDKIGLITNPYIAN</sequence>
<dbReference type="PROSITE" id="PS00501">
    <property type="entry name" value="SPASE_I_1"/>
    <property type="match status" value="1"/>
</dbReference>
<feature type="active site" evidence="6">
    <location>
        <position position="42"/>
    </location>
</feature>
<dbReference type="EMBL" id="LBTJ01000068">
    <property type="protein sequence ID" value="KKQ36419.1"/>
    <property type="molecule type" value="Genomic_DNA"/>
</dbReference>
<dbReference type="InterPro" id="IPR019758">
    <property type="entry name" value="Pept_S26A_signal_pept_1_CS"/>
</dbReference>
<keyword evidence="7" id="KW-0812">Transmembrane</keyword>
<dbReference type="InterPro" id="IPR019757">
    <property type="entry name" value="Pept_S26A_signal_pept_1_Lys-AS"/>
</dbReference>
<gene>
    <name evidence="10" type="ORF">US54_C0068G0008</name>
</gene>
<dbReference type="InterPro" id="IPR019756">
    <property type="entry name" value="Pept_S26A_signal_pept_1_Ser-AS"/>
</dbReference>
<comment type="subcellular location">
    <subcellularLocation>
        <location evidence="8">Membrane</location>
        <topology evidence="8">Single-pass type II membrane protein</topology>
    </subcellularLocation>
</comment>
<evidence type="ECO:0000256" key="4">
    <source>
        <dbReference type="ARBA" id="ARBA00022670"/>
    </source>
</evidence>
<feature type="active site" evidence="6">
    <location>
        <position position="85"/>
    </location>
</feature>
<comment type="caution">
    <text evidence="10">The sequence shown here is derived from an EMBL/GenBank/DDBJ whole genome shotgun (WGS) entry which is preliminary data.</text>
</comment>
<comment type="catalytic activity">
    <reaction evidence="1 7">
        <text>Cleavage of hydrophobic, N-terminal signal or leader sequences from secreted and periplasmic proteins.</text>
        <dbReference type="EC" id="3.4.21.89"/>
    </reaction>
</comment>
<evidence type="ECO:0000256" key="2">
    <source>
        <dbReference type="ARBA" id="ARBA00009370"/>
    </source>
</evidence>
<evidence type="ECO:0000313" key="11">
    <source>
        <dbReference type="Proteomes" id="UP000034471"/>
    </source>
</evidence>
<dbReference type="PANTHER" id="PTHR43390">
    <property type="entry name" value="SIGNAL PEPTIDASE I"/>
    <property type="match status" value="1"/>
</dbReference>
<keyword evidence="5 7" id="KW-0378">Hydrolase</keyword>
<dbReference type="PROSITE" id="PS00760">
    <property type="entry name" value="SPASE_I_2"/>
    <property type="match status" value="1"/>
</dbReference>
<evidence type="ECO:0000256" key="3">
    <source>
        <dbReference type="ARBA" id="ARBA00013208"/>
    </source>
</evidence>
<evidence type="ECO:0000256" key="6">
    <source>
        <dbReference type="PIRSR" id="PIRSR600223-1"/>
    </source>
</evidence>
<dbReference type="InterPro" id="IPR019533">
    <property type="entry name" value="Peptidase_S26"/>
</dbReference>
<organism evidence="10 11">
    <name type="scientific">Candidatus Roizmanbacteria bacterium GW2011_GWA2_37_7</name>
    <dbReference type="NCBI Taxonomy" id="1618481"/>
    <lineage>
        <taxon>Bacteria</taxon>
        <taxon>Candidatus Roizmaniibacteriota</taxon>
    </lineage>
</organism>
<dbReference type="GO" id="GO:0016020">
    <property type="term" value="C:membrane"/>
    <property type="evidence" value="ECO:0007669"/>
    <property type="project" value="UniProtKB-SubCell"/>
</dbReference>
<proteinExistence type="inferred from homology"/>
<evidence type="ECO:0000256" key="8">
    <source>
        <dbReference type="RuleBase" id="RU362042"/>
    </source>
</evidence>
<keyword evidence="4 7" id="KW-0645">Protease</keyword>
<dbReference type="GO" id="GO:0004252">
    <property type="term" value="F:serine-type endopeptidase activity"/>
    <property type="evidence" value="ECO:0007669"/>
    <property type="project" value="InterPro"/>
</dbReference>
<dbReference type="NCBIfam" id="TIGR02227">
    <property type="entry name" value="sigpep_I_bact"/>
    <property type="match status" value="1"/>
</dbReference>
<feature type="domain" description="Peptidase S26" evidence="9">
    <location>
        <begin position="12"/>
        <end position="171"/>
    </location>
</feature>
<dbReference type="SUPFAM" id="SSF51306">
    <property type="entry name" value="LexA/Signal peptidase"/>
    <property type="match status" value="1"/>
</dbReference>
<dbReference type="GO" id="GO:0009003">
    <property type="term" value="F:signal peptidase activity"/>
    <property type="evidence" value="ECO:0007669"/>
    <property type="project" value="UniProtKB-EC"/>
</dbReference>
<dbReference type="InterPro" id="IPR036286">
    <property type="entry name" value="LexA/Signal_pep-like_sf"/>
</dbReference>
<protein>
    <recommendedName>
        <fullName evidence="3 7">Signal peptidase I</fullName>
        <ecNumber evidence="3 7">3.4.21.89</ecNumber>
    </recommendedName>
</protein>
<dbReference type="Proteomes" id="UP000034471">
    <property type="component" value="Unassembled WGS sequence"/>
</dbReference>
<keyword evidence="7" id="KW-1133">Transmembrane helix</keyword>
<dbReference type="PANTHER" id="PTHR43390:SF1">
    <property type="entry name" value="CHLOROPLAST PROCESSING PEPTIDASE"/>
    <property type="match status" value="1"/>
</dbReference>
<evidence type="ECO:0000256" key="5">
    <source>
        <dbReference type="ARBA" id="ARBA00022801"/>
    </source>
</evidence>
<dbReference type="Gene3D" id="2.10.109.10">
    <property type="entry name" value="Umud Fragment, subunit A"/>
    <property type="match status" value="1"/>
</dbReference>